<dbReference type="PROSITE" id="PS00981">
    <property type="entry name" value="G_PROTEIN_RECEP_F3_3"/>
    <property type="match status" value="1"/>
</dbReference>
<evidence type="ECO:0000256" key="3">
    <source>
        <dbReference type="ARBA" id="ARBA00022475"/>
    </source>
</evidence>
<dbReference type="PRINTS" id="PR00248">
    <property type="entry name" value="GPCRMGR"/>
</dbReference>
<dbReference type="InterPro" id="IPR001828">
    <property type="entry name" value="ANF_lig-bd_rcpt"/>
</dbReference>
<evidence type="ECO:0000256" key="7">
    <source>
        <dbReference type="ARBA" id="ARBA00023040"/>
    </source>
</evidence>
<feature type="transmembrane region" description="Helical" evidence="12">
    <location>
        <begin position="393"/>
        <end position="412"/>
    </location>
</feature>
<evidence type="ECO:0000313" key="15">
    <source>
        <dbReference type="RefSeq" id="XP_026545171.1"/>
    </source>
</evidence>
<keyword evidence="11" id="KW-0807">Transducer</keyword>
<comment type="similarity">
    <text evidence="2">Belongs to the G-protein coupled receptor 3 family.</text>
</comment>
<keyword evidence="9" id="KW-0675">Receptor</keyword>
<dbReference type="AlphaFoldDB" id="A0A6J1VQ22"/>
<keyword evidence="10" id="KW-0325">Glycoprotein</keyword>
<feature type="transmembrane region" description="Helical" evidence="12">
    <location>
        <begin position="424"/>
        <end position="452"/>
    </location>
</feature>
<dbReference type="RefSeq" id="XP_026545171.1">
    <property type="nucleotide sequence ID" value="XM_026689386.1"/>
</dbReference>
<keyword evidence="8 12" id="KW-0472">Membrane</keyword>
<feature type="transmembrane region" description="Helical" evidence="12">
    <location>
        <begin position="352"/>
        <end position="372"/>
    </location>
</feature>
<protein>
    <submittedName>
        <fullName evidence="15">Vomeronasal type-2 receptor 26-like</fullName>
    </submittedName>
</protein>
<dbReference type="InterPro" id="IPR011500">
    <property type="entry name" value="GPCR_3_9-Cys_dom"/>
</dbReference>
<dbReference type="Gene3D" id="2.10.50.30">
    <property type="entry name" value="GPCR, family 3, nine cysteines domain"/>
    <property type="match status" value="1"/>
</dbReference>
<dbReference type="GO" id="GO:0004930">
    <property type="term" value="F:G protein-coupled receptor activity"/>
    <property type="evidence" value="ECO:0007669"/>
    <property type="project" value="UniProtKB-KW"/>
</dbReference>
<dbReference type="GeneID" id="113426941"/>
<evidence type="ECO:0000256" key="4">
    <source>
        <dbReference type="ARBA" id="ARBA00022692"/>
    </source>
</evidence>
<evidence type="ECO:0000256" key="11">
    <source>
        <dbReference type="ARBA" id="ARBA00023224"/>
    </source>
</evidence>
<feature type="transmembrane region" description="Helical" evidence="12">
    <location>
        <begin position="547"/>
        <end position="567"/>
    </location>
</feature>
<dbReference type="InterPro" id="IPR038550">
    <property type="entry name" value="GPCR_3_9-Cys_sf"/>
</dbReference>
<dbReference type="GO" id="GO:0005886">
    <property type="term" value="C:plasma membrane"/>
    <property type="evidence" value="ECO:0007669"/>
    <property type="project" value="UniProtKB-SubCell"/>
</dbReference>
<dbReference type="KEGG" id="nss:113426941"/>
<keyword evidence="14" id="KW-1185">Reference proteome</keyword>
<dbReference type="InterPro" id="IPR017979">
    <property type="entry name" value="GPCR_3_CS"/>
</dbReference>
<dbReference type="InterPro" id="IPR000068">
    <property type="entry name" value="GPCR_3_Ca_sens_rcpt-rel"/>
</dbReference>
<feature type="transmembrane region" description="Helical" evidence="12">
    <location>
        <begin position="464"/>
        <end position="485"/>
    </location>
</feature>
<evidence type="ECO:0000256" key="5">
    <source>
        <dbReference type="ARBA" id="ARBA00022729"/>
    </source>
</evidence>
<dbReference type="PANTHER" id="PTHR24061:SF599">
    <property type="entry name" value="G-PROTEIN COUPLED RECEPTORS FAMILY 3 PROFILE DOMAIN-CONTAINING PROTEIN"/>
    <property type="match status" value="1"/>
</dbReference>
<evidence type="ECO:0000259" key="13">
    <source>
        <dbReference type="PROSITE" id="PS50259"/>
    </source>
</evidence>
<dbReference type="Proteomes" id="UP000504612">
    <property type="component" value="Unplaced"/>
</dbReference>
<sequence>MQNKLLAVIGGLDSLTSLDMAIVLDIYKIPQLTYSPIPVMKDKSPGLPFYQMVPKEDLQYEGILSLFLHFKWTWIGIVVMDTDNGERFVQTVNSSSDMSCNSSSSLLLKNYQHILALTFAVKEINETPLILTNLTLGFHIYDSYFNAQWTYHATLLLISSFEKFVPNYSCDTQNNVIAVIGGLDAQTSLHIATLVNTYKIPQLHSFLKSISFNNSAGDKIAFNQKGEIVAGFDVINWITSSNKSRVKVGRVDPQTPADQKLIIGKDAITWHSWFNQTQPLSVCSESCSPGSSKKVKEGEPFCCYDCIPCPYGKIADEKDMNDCHKCTDKTYPNKKHDLCIPKTITFLSYKEPLGICLCIAALFCSLIIILVLGTFIKHHTTPIVKANNRDLTYSLLISLLLCFLSALLFIGQPNKVTCLLRQTVFSVVFSAAICCVLAKTITVVLAFMVIQPGSRMNEWLGKRLAISIVFSCSFVQTSICTFWLGTTPPFPDADLHLVTEEIVLECNEGSVIMFYCVLSYMGFLSIVSFIVAFLARKLPDSFNEAKFISFSMLVFCSVWVTFVPTYLSTKGKYMTAVEIFSILTSGVGLLVCIFSPKCYIIIMRPELNNREYLIRRWH</sequence>
<evidence type="ECO:0000256" key="12">
    <source>
        <dbReference type="SAM" id="Phobius"/>
    </source>
</evidence>
<keyword evidence="3" id="KW-1003">Cell membrane</keyword>
<reference evidence="15" key="1">
    <citation type="submission" date="2025-08" db="UniProtKB">
        <authorList>
            <consortium name="RefSeq"/>
        </authorList>
    </citation>
    <scope>IDENTIFICATION</scope>
</reference>
<keyword evidence="5" id="KW-0732">Signal</keyword>
<dbReference type="PRINTS" id="PR01535">
    <property type="entry name" value="VOMERONASL2R"/>
</dbReference>
<dbReference type="Pfam" id="PF01094">
    <property type="entry name" value="ANF_receptor"/>
    <property type="match status" value="2"/>
</dbReference>
<dbReference type="PROSITE" id="PS50259">
    <property type="entry name" value="G_PROTEIN_RECEP_F3_4"/>
    <property type="match status" value="1"/>
</dbReference>
<keyword evidence="4 12" id="KW-0812">Transmembrane</keyword>
<organism evidence="14 15">
    <name type="scientific">Notechis scutatus</name>
    <name type="common">mainland tiger snake</name>
    <dbReference type="NCBI Taxonomy" id="8663"/>
    <lineage>
        <taxon>Eukaryota</taxon>
        <taxon>Metazoa</taxon>
        <taxon>Chordata</taxon>
        <taxon>Craniata</taxon>
        <taxon>Vertebrata</taxon>
        <taxon>Euteleostomi</taxon>
        <taxon>Lepidosauria</taxon>
        <taxon>Squamata</taxon>
        <taxon>Bifurcata</taxon>
        <taxon>Unidentata</taxon>
        <taxon>Episquamata</taxon>
        <taxon>Toxicofera</taxon>
        <taxon>Serpentes</taxon>
        <taxon>Colubroidea</taxon>
        <taxon>Elapidae</taxon>
        <taxon>Hydrophiinae</taxon>
        <taxon>Notechis</taxon>
    </lineage>
</organism>
<evidence type="ECO:0000256" key="9">
    <source>
        <dbReference type="ARBA" id="ARBA00023170"/>
    </source>
</evidence>
<dbReference type="Pfam" id="PF07562">
    <property type="entry name" value="NCD3G"/>
    <property type="match status" value="1"/>
</dbReference>
<keyword evidence="7" id="KW-0297">G-protein coupled receptor</keyword>
<evidence type="ECO:0000256" key="2">
    <source>
        <dbReference type="ARBA" id="ARBA00007242"/>
    </source>
</evidence>
<proteinExistence type="inferred from homology"/>
<dbReference type="FunFam" id="2.10.50.30:FF:000002">
    <property type="entry name" value="Vomeronasal 2 receptor, h1"/>
    <property type="match status" value="1"/>
</dbReference>
<evidence type="ECO:0000256" key="10">
    <source>
        <dbReference type="ARBA" id="ARBA00023180"/>
    </source>
</evidence>
<dbReference type="InterPro" id="IPR000337">
    <property type="entry name" value="GPCR_3"/>
</dbReference>
<feature type="transmembrane region" description="Helical" evidence="12">
    <location>
        <begin position="579"/>
        <end position="602"/>
    </location>
</feature>
<dbReference type="InterPro" id="IPR028082">
    <property type="entry name" value="Peripla_BP_I"/>
</dbReference>
<evidence type="ECO:0000256" key="8">
    <source>
        <dbReference type="ARBA" id="ARBA00023136"/>
    </source>
</evidence>
<evidence type="ECO:0000256" key="6">
    <source>
        <dbReference type="ARBA" id="ARBA00022989"/>
    </source>
</evidence>
<comment type="subcellular location">
    <subcellularLocation>
        <location evidence="1">Cell membrane</location>
        <topology evidence="1">Multi-pass membrane protein</topology>
    </subcellularLocation>
</comment>
<dbReference type="InterPro" id="IPR004073">
    <property type="entry name" value="GPCR_3_vmron_rcpt_2"/>
</dbReference>
<dbReference type="CDD" id="cd15283">
    <property type="entry name" value="7tmC_V2R_pheromone"/>
    <property type="match status" value="1"/>
</dbReference>
<feature type="domain" description="G-protein coupled receptors family 3 profile" evidence="13">
    <location>
        <begin position="353"/>
        <end position="608"/>
    </location>
</feature>
<gene>
    <name evidence="15" type="primary">LOC113426941</name>
</gene>
<name>A0A6J1VQ22_9SAUR</name>
<evidence type="ECO:0000313" key="14">
    <source>
        <dbReference type="Proteomes" id="UP000504612"/>
    </source>
</evidence>
<dbReference type="PANTHER" id="PTHR24061">
    <property type="entry name" value="CALCIUM-SENSING RECEPTOR-RELATED"/>
    <property type="match status" value="1"/>
</dbReference>
<keyword evidence="6 12" id="KW-1133">Transmembrane helix</keyword>
<accession>A0A6J1VQ22</accession>
<dbReference type="InterPro" id="IPR017978">
    <property type="entry name" value="GPCR_3_C"/>
</dbReference>
<dbReference type="SUPFAM" id="SSF53822">
    <property type="entry name" value="Periplasmic binding protein-like I"/>
    <property type="match status" value="3"/>
</dbReference>
<feature type="transmembrane region" description="Helical" evidence="12">
    <location>
        <begin position="512"/>
        <end position="535"/>
    </location>
</feature>
<dbReference type="Gene3D" id="3.40.50.2300">
    <property type="match status" value="5"/>
</dbReference>
<dbReference type="Pfam" id="PF00003">
    <property type="entry name" value="7tm_3"/>
    <property type="match status" value="1"/>
</dbReference>
<evidence type="ECO:0000256" key="1">
    <source>
        <dbReference type="ARBA" id="ARBA00004651"/>
    </source>
</evidence>